<evidence type="ECO:0000256" key="1">
    <source>
        <dbReference type="SAM" id="MobiDB-lite"/>
    </source>
</evidence>
<proteinExistence type="predicted"/>
<keyword evidence="3" id="KW-1185">Reference proteome</keyword>
<protein>
    <submittedName>
        <fullName evidence="2">Uncharacterized protein</fullName>
    </submittedName>
</protein>
<accession>A0A4S8LAD8</accession>
<dbReference type="EMBL" id="ML179532">
    <property type="protein sequence ID" value="THU85757.1"/>
    <property type="molecule type" value="Genomic_DNA"/>
</dbReference>
<reference evidence="2 3" key="1">
    <citation type="journal article" date="2019" name="Nat. Ecol. Evol.">
        <title>Megaphylogeny resolves global patterns of mushroom evolution.</title>
        <authorList>
            <person name="Varga T."/>
            <person name="Krizsan K."/>
            <person name="Foldi C."/>
            <person name="Dima B."/>
            <person name="Sanchez-Garcia M."/>
            <person name="Sanchez-Ramirez S."/>
            <person name="Szollosi G.J."/>
            <person name="Szarkandi J.G."/>
            <person name="Papp V."/>
            <person name="Albert L."/>
            <person name="Andreopoulos W."/>
            <person name="Angelini C."/>
            <person name="Antonin V."/>
            <person name="Barry K.W."/>
            <person name="Bougher N.L."/>
            <person name="Buchanan P."/>
            <person name="Buyck B."/>
            <person name="Bense V."/>
            <person name="Catcheside P."/>
            <person name="Chovatia M."/>
            <person name="Cooper J."/>
            <person name="Damon W."/>
            <person name="Desjardin D."/>
            <person name="Finy P."/>
            <person name="Geml J."/>
            <person name="Haridas S."/>
            <person name="Hughes K."/>
            <person name="Justo A."/>
            <person name="Karasinski D."/>
            <person name="Kautmanova I."/>
            <person name="Kiss B."/>
            <person name="Kocsube S."/>
            <person name="Kotiranta H."/>
            <person name="LaButti K.M."/>
            <person name="Lechner B.E."/>
            <person name="Liimatainen K."/>
            <person name="Lipzen A."/>
            <person name="Lukacs Z."/>
            <person name="Mihaltcheva S."/>
            <person name="Morgado L.N."/>
            <person name="Niskanen T."/>
            <person name="Noordeloos M.E."/>
            <person name="Ohm R.A."/>
            <person name="Ortiz-Santana B."/>
            <person name="Ovrebo C."/>
            <person name="Racz N."/>
            <person name="Riley R."/>
            <person name="Savchenko A."/>
            <person name="Shiryaev A."/>
            <person name="Soop K."/>
            <person name="Spirin V."/>
            <person name="Szebenyi C."/>
            <person name="Tomsovsky M."/>
            <person name="Tulloss R.E."/>
            <person name="Uehling J."/>
            <person name="Grigoriev I.V."/>
            <person name="Vagvolgyi C."/>
            <person name="Papp T."/>
            <person name="Martin F.M."/>
            <person name="Miettinen O."/>
            <person name="Hibbett D.S."/>
            <person name="Nagy L.G."/>
        </authorList>
    </citation>
    <scope>NUCLEOTIDE SEQUENCE [LARGE SCALE GENOMIC DNA]</scope>
    <source>
        <strain evidence="2 3">CBS 962.96</strain>
    </source>
</reference>
<dbReference type="AlphaFoldDB" id="A0A4S8LAD8"/>
<dbReference type="Proteomes" id="UP000297245">
    <property type="component" value="Unassembled WGS sequence"/>
</dbReference>
<evidence type="ECO:0000313" key="3">
    <source>
        <dbReference type="Proteomes" id="UP000297245"/>
    </source>
</evidence>
<sequence length="98" mass="11179">MGEQEEESGYGVSQIAVGREVLVSDEGRRTESESESGYSGRRTEEWTRFSILSSAHSKAYFNIPLRSKTLNLKRTIPLLTYVLEKLRMQDQAHPVWSS</sequence>
<organism evidence="2 3">
    <name type="scientific">Dendrothele bispora (strain CBS 962.96)</name>
    <dbReference type="NCBI Taxonomy" id="1314807"/>
    <lineage>
        <taxon>Eukaryota</taxon>
        <taxon>Fungi</taxon>
        <taxon>Dikarya</taxon>
        <taxon>Basidiomycota</taxon>
        <taxon>Agaricomycotina</taxon>
        <taxon>Agaricomycetes</taxon>
        <taxon>Agaricomycetidae</taxon>
        <taxon>Agaricales</taxon>
        <taxon>Agaricales incertae sedis</taxon>
        <taxon>Dendrothele</taxon>
    </lineage>
</organism>
<evidence type="ECO:0000313" key="2">
    <source>
        <dbReference type="EMBL" id="THU85757.1"/>
    </source>
</evidence>
<gene>
    <name evidence="2" type="ORF">K435DRAFT_868995</name>
</gene>
<name>A0A4S8LAD8_DENBC</name>
<feature type="region of interest" description="Disordered" evidence="1">
    <location>
        <begin position="1"/>
        <end position="41"/>
    </location>
</feature>